<feature type="domain" description="Response regulatory" evidence="4">
    <location>
        <begin position="4"/>
        <end position="95"/>
    </location>
</feature>
<evidence type="ECO:0000259" key="4">
    <source>
        <dbReference type="PROSITE" id="PS50110"/>
    </source>
</evidence>
<evidence type="ECO:0000256" key="2">
    <source>
        <dbReference type="PROSITE-ProRule" id="PRU00169"/>
    </source>
</evidence>
<feature type="compositionally biased region" description="Basic residues" evidence="3">
    <location>
        <begin position="61"/>
        <end position="72"/>
    </location>
</feature>
<evidence type="ECO:0000313" key="6">
    <source>
        <dbReference type="Proteomes" id="UP000195755"/>
    </source>
</evidence>
<dbReference type="SUPFAM" id="SSF52172">
    <property type="entry name" value="CheY-like"/>
    <property type="match status" value="1"/>
</dbReference>
<dbReference type="PROSITE" id="PS50110">
    <property type="entry name" value="RESPONSE_REGULATORY"/>
    <property type="match status" value="1"/>
</dbReference>
<dbReference type="InterPro" id="IPR050595">
    <property type="entry name" value="Bact_response_regulator"/>
</dbReference>
<proteinExistence type="predicted"/>
<evidence type="ECO:0000313" key="5">
    <source>
        <dbReference type="EMBL" id="ARZ66229.1"/>
    </source>
</evidence>
<reference evidence="5 6" key="1">
    <citation type="submission" date="2017-06" db="EMBL/GenBank/DDBJ databases">
        <title>Streptomyces albireticuli Genome sequencing and assembly.</title>
        <authorList>
            <person name="Wang Y."/>
            <person name="Du B."/>
            <person name="Ding Y."/>
            <person name="Liu H."/>
            <person name="Hou Q."/>
            <person name="Liu K."/>
            <person name="Yao L."/>
            <person name="Wang C."/>
        </authorList>
    </citation>
    <scope>NUCLEOTIDE SEQUENCE [LARGE SCALE GENOMIC DNA]</scope>
    <source>
        <strain evidence="5 6">MDJK11</strain>
    </source>
</reference>
<evidence type="ECO:0000256" key="3">
    <source>
        <dbReference type="SAM" id="MobiDB-lite"/>
    </source>
</evidence>
<protein>
    <recommendedName>
        <fullName evidence="4">Response regulatory domain-containing protein</fullName>
    </recommendedName>
</protein>
<name>A0A1Z2KW22_9ACTN</name>
<dbReference type="PANTHER" id="PTHR44591">
    <property type="entry name" value="STRESS RESPONSE REGULATOR PROTEIN 1"/>
    <property type="match status" value="1"/>
</dbReference>
<dbReference type="KEGG" id="salj:SMD11_0563"/>
<dbReference type="Pfam" id="PF00072">
    <property type="entry name" value="Response_reg"/>
    <property type="match status" value="1"/>
</dbReference>
<sequence>MPLRLVVVDDEALMRSGLRMILSAAPGIEVVAACDGPEAVAAVVRHRPDIVLLDIRMPGGHRHDGRGRRRMTHAAVPGPAEPDRRVVSDVVSAIR</sequence>
<evidence type="ECO:0000256" key="1">
    <source>
        <dbReference type="ARBA" id="ARBA00022553"/>
    </source>
</evidence>
<organism evidence="5 6">
    <name type="scientific">Streptomyces albireticuli</name>
    <dbReference type="NCBI Taxonomy" id="1940"/>
    <lineage>
        <taxon>Bacteria</taxon>
        <taxon>Bacillati</taxon>
        <taxon>Actinomycetota</taxon>
        <taxon>Actinomycetes</taxon>
        <taxon>Kitasatosporales</taxon>
        <taxon>Streptomycetaceae</taxon>
        <taxon>Streptomyces</taxon>
    </lineage>
</organism>
<dbReference type="InterPro" id="IPR011006">
    <property type="entry name" value="CheY-like_superfamily"/>
</dbReference>
<feature type="modified residue" description="4-aspartylphosphate" evidence="2">
    <location>
        <position position="54"/>
    </location>
</feature>
<accession>A0A1Z2KW22</accession>
<dbReference type="AlphaFoldDB" id="A0A1Z2KW22"/>
<dbReference type="Proteomes" id="UP000195755">
    <property type="component" value="Chromosome"/>
</dbReference>
<dbReference type="PANTHER" id="PTHR44591:SF18">
    <property type="entry name" value="REGULATORY PROTEIN"/>
    <property type="match status" value="1"/>
</dbReference>
<dbReference type="GO" id="GO:0000160">
    <property type="term" value="P:phosphorelay signal transduction system"/>
    <property type="evidence" value="ECO:0007669"/>
    <property type="project" value="InterPro"/>
</dbReference>
<dbReference type="EMBL" id="CP021744">
    <property type="protein sequence ID" value="ARZ66229.1"/>
    <property type="molecule type" value="Genomic_DNA"/>
</dbReference>
<dbReference type="Gene3D" id="3.40.50.2300">
    <property type="match status" value="1"/>
</dbReference>
<gene>
    <name evidence="5" type="ORF">SMD11_0563</name>
</gene>
<keyword evidence="1 2" id="KW-0597">Phosphoprotein</keyword>
<dbReference type="InterPro" id="IPR001789">
    <property type="entry name" value="Sig_transdc_resp-reg_receiver"/>
</dbReference>
<feature type="region of interest" description="Disordered" evidence="3">
    <location>
        <begin position="61"/>
        <end position="83"/>
    </location>
</feature>